<dbReference type="GO" id="GO:0008083">
    <property type="term" value="F:growth factor activity"/>
    <property type="evidence" value="ECO:0007669"/>
    <property type="project" value="UniProtKB-KW"/>
</dbReference>
<dbReference type="SMART" id="SM00204">
    <property type="entry name" value="TGFB"/>
    <property type="match status" value="1"/>
</dbReference>
<dbReference type="InterPro" id="IPR001839">
    <property type="entry name" value="TGF-b_C"/>
</dbReference>
<proteinExistence type="inferred from homology"/>
<dbReference type="PANTHER" id="PTHR11848">
    <property type="entry name" value="TGF-BETA FAMILY"/>
    <property type="match status" value="1"/>
</dbReference>
<protein>
    <submittedName>
        <fullName evidence="7">Inhibin beta chain</fullName>
    </submittedName>
</protein>
<evidence type="ECO:0000256" key="3">
    <source>
        <dbReference type="ARBA" id="ARBA00022525"/>
    </source>
</evidence>
<reference evidence="7" key="1">
    <citation type="journal article" date="2023" name="PLoS Negl. Trop. Dis.">
        <title>A genome sequence for Biomphalaria pfeifferi, the major vector snail for the human-infecting parasite Schistosoma mansoni.</title>
        <authorList>
            <person name="Bu L."/>
            <person name="Lu L."/>
            <person name="Laidemitt M.R."/>
            <person name="Zhang S.M."/>
            <person name="Mutuku M."/>
            <person name="Mkoji G."/>
            <person name="Steinauer M."/>
            <person name="Loker E.S."/>
        </authorList>
    </citation>
    <scope>NUCLEOTIDE SEQUENCE</scope>
    <source>
        <strain evidence="7">KasaAsao</strain>
    </source>
</reference>
<evidence type="ECO:0000256" key="1">
    <source>
        <dbReference type="ARBA" id="ARBA00004613"/>
    </source>
</evidence>
<dbReference type="InterPro" id="IPR029034">
    <property type="entry name" value="Cystine-knot_cytokine"/>
</dbReference>
<dbReference type="InterPro" id="IPR015615">
    <property type="entry name" value="TGF-beta-rel"/>
</dbReference>
<sequence length="356" mass="40878">MLRYLVFFCIVVALTFSGMRAETSNFTTSRGRNTSIALAIHAFGTKLLELLDLNNVTNATNISFPKVPEYVSSRLMADAEMTSDNVLSDDDESNMNKNTFTIYKPCNEYSSVYYINKSDSVFFSMPEMLAHQRVKSAKLMFYINAGNLTKHYLSLKVRRILLDNGVVQPRLVHSFTFLKSDAFGWKQIDVKDIVNDWQYHPLVEIGLQIEAKNEEGRNLVVLPADNFDKSYEPSLQIEVNKETSHSRHKRQISSPCPNPECCMYPYTIDLIETIGRSRGLEVVSPERLELNYCHGDCFYKRYEDFYYSALLINTQPVENPCCVPTKYKAMRIIYFVENQFADLNFPEAIVESCGCM</sequence>
<comment type="subcellular location">
    <subcellularLocation>
        <location evidence="1">Secreted</location>
    </subcellularLocation>
</comment>
<keyword evidence="5" id="KW-0732">Signal</keyword>
<evidence type="ECO:0000256" key="4">
    <source>
        <dbReference type="RuleBase" id="RU000354"/>
    </source>
</evidence>
<dbReference type="CDD" id="cd08698">
    <property type="entry name" value="TGF_beta_SF"/>
    <property type="match status" value="1"/>
</dbReference>
<feature type="domain" description="TGF-beta family profile" evidence="6">
    <location>
        <begin position="247"/>
        <end position="356"/>
    </location>
</feature>
<dbReference type="Gene3D" id="2.60.120.970">
    <property type="match status" value="1"/>
</dbReference>
<accession>A0AAD8EVW1</accession>
<evidence type="ECO:0000313" key="7">
    <source>
        <dbReference type="EMBL" id="KAK0041061.1"/>
    </source>
</evidence>
<evidence type="ECO:0000256" key="5">
    <source>
        <dbReference type="SAM" id="SignalP"/>
    </source>
</evidence>
<keyword evidence="4" id="KW-0339">Growth factor</keyword>
<dbReference type="AlphaFoldDB" id="A0AAD8EVW1"/>
<comment type="similarity">
    <text evidence="2 4">Belongs to the TGF-beta family.</text>
</comment>
<dbReference type="GO" id="GO:0005615">
    <property type="term" value="C:extracellular space"/>
    <property type="evidence" value="ECO:0007669"/>
    <property type="project" value="TreeGrafter"/>
</dbReference>
<dbReference type="PANTHER" id="PTHR11848:SF262">
    <property type="entry name" value="LD29161P"/>
    <property type="match status" value="1"/>
</dbReference>
<keyword evidence="3" id="KW-0964">Secreted</keyword>
<dbReference type="SUPFAM" id="SSF57501">
    <property type="entry name" value="Cystine-knot cytokines"/>
    <property type="match status" value="1"/>
</dbReference>
<feature type="chain" id="PRO_5041949995" evidence="5">
    <location>
        <begin position="22"/>
        <end position="356"/>
    </location>
</feature>
<dbReference type="Proteomes" id="UP001233172">
    <property type="component" value="Unassembled WGS sequence"/>
</dbReference>
<dbReference type="PROSITE" id="PS51362">
    <property type="entry name" value="TGF_BETA_2"/>
    <property type="match status" value="1"/>
</dbReference>
<dbReference type="GO" id="GO:0005125">
    <property type="term" value="F:cytokine activity"/>
    <property type="evidence" value="ECO:0007669"/>
    <property type="project" value="TreeGrafter"/>
</dbReference>
<reference evidence="7" key="2">
    <citation type="submission" date="2023-04" db="EMBL/GenBank/DDBJ databases">
        <authorList>
            <person name="Bu L."/>
            <person name="Lu L."/>
            <person name="Laidemitt M.R."/>
            <person name="Zhang S.M."/>
            <person name="Mutuku M."/>
            <person name="Mkoji G."/>
            <person name="Steinauer M."/>
            <person name="Loker E.S."/>
        </authorList>
    </citation>
    <scope>NUCLEOTIDE SEQUENCE</scope>
    <source>
        <strain evidence="7">KasaAsao</strain>
        <tissue evidence="7">Whole Snail</tissue>
    </source>
</reference>
<evidence type="ECO:0000259" key="6">
    <source>
        <dbReference type="PROSITE" id="PS51362"/>
    </source>
</evidence>
<name>A0AAD8EVW1_BIOPF</name>
<dbReference type="Pfam" id="PF00019">
    <property type="entry name" value="TGF_beta"/>
    <property type="match status" value="1"/>
</dbReference>
<feature type="signal peptide" evidence="5">
    <location>
        <begin position="1"/>
        <end position="21"/>
    </location>
</feature>
<keyword evidence="8" id="KW-1185">Reference proteome</keyword>
<gene>
    <name evidence="7" type="ORF">Bpfe_029533</name>
</gene>
<dbReference type="EMBL" id="JASAOG010000290">
    <property type="protein sequence ID" value="KAK0041061.1"/>
    <property type="molecule type" value="Genomic_DNA"/>
</dbReference>
<organism evidence="7 8">
    <name type="scientific">Biomphalaria pfeifferi</name>
    <name type="common">Bloodfluke planorb</name>
    <name type="synonym">Freshwater snail</name>
    <dbReference type="NCBI Taxonomy" id="112525"/>
    <lineage>
        <taxon>Eukaryota</taxon>
        <taxon>Metazoa</taxon>
        <taxon>Spiralia</taxon>
        <taxon>Lophotrochozoa</taxon>
        <taxon>Mollusca</taxon>
        <taxon>Gastropoda</taxon>
        <taxon>Heterobranchia</taxon>
        <taxon>Euthyneura</taxon>
        <taxon>Panpulmonata</taxon>
        <taxon>Hygrophila</taxon>
        <taxon>Lymnaeoidea</taxon>
        <taxon>Planorbidae</taxon>
        <taxon>Biomphalaria</taxon>
    </lineage>
</organism>
<dbReference type="Gene3D" id="2.10.90.10">
    <property type="entry name" value="Cystine-knot cytokines"/>
    <property type="match status" value="1"/>
</dbReference>
<comment type="caution">
    <text evidence="7">The sequence shown here is derived from an EMBL/GenBank/DDBJ whole genome shotgun (WGS) entry which is preliminary data.</text>
</comment>
<evidence type="ECO:0000313" key="8">
    <source>
        <dbReference type="Proteomes" id="UP001233172"/>
    </source>
</evidence>
<evidence type="ECO:0000256" key="2">
    <source>
        <dbReference type="ARBA" id="ARBA00006656"/>
    </source>
</evidence>